<evidence type="ECO:0000313" key="4">
    <source>
        <dbReference type="Proteomes" id="UP000192478"/>
    </source>
</evidence>
<keyword evidence="1" id="KW-0479">Metal-binding</keyword>
<comment type="pathway">
    <text evidence="1">Cofactor biosynthesis; molybdopterin biosynthesis.</text>
</comment>
<dbReference type="SUPFAM" id="SSF53218">
    <property type="entry name" value="Molybdenum cofactor biosynthesis proteins"/>
    <property type="match status" value="1"/>
</dbReference>
<dbReference type="SMART" id="SM00852">
    <property type="entry name" value="MoCF_biosynth"/>
    <property type="match status" value="1"/>
</dbReference>
<feature type="domain" description="MoaB/Mog" evidence="2">
    <location>
        <begin position="183"/>
        <end position="315"/>
    </location>
</feature>
<gene>
    <name evidence="3" type="primary">moeA_1</name>
    <name evidence="3" type="ORF">CLFO_12690</name>
</gene>
<comment type="function">
    <text evidence="1">Catalyzes the insertion of molybdate into adenylated molybdopterin with the concomitant release of AMP.</text>
</comment>
<dbReference type="Gene3D" id="3.40.980.10">
    <property type="entry name" value="MoaB/Mog-like domain"/>
    <property type="match status" value="1"/>
</dbReference>
<comment type="similarity">
    <text evidence="1">Belongs to the MoeA family.</text>
</comment>
<dbReference type="EMBL" id="CP020559">
    <property type="protein sequence ID" value="ARE86885.1"/>
    <property type="molecule type" value="Genomic_DNA"/>
</dbReference>
<accession>A0AAC9RM91</accession>
<evidence type="ECO:0000313" key="3">
    <source>
        <dbReference type="EMBL" id="ARE86885.1"/>
    </source>
</evidence>
<dbReference type="GO" id="GO:0046872">
    <property type="term" value="F:metal ion binding"/>
    <property type="evidence" value="ECO:0007669"/>
    <property type="project" value="UniProtKB-UniRule"/>
</dbReference>
<comment type="cofactor">
    <cofactor evidence="1">
        <name>Mg(2+)</name>
        <dbReference type="ChEBI" id="CHEBI:18420"/>
    </cofactor>
</comment>
<sequence length="350" mass="38727">MILNKIEDCGMKKIPVQDAIGSILCHDITQIIPGVIKDRAFKKGHIISEEDIPMLLSLGKDHIYVWEKREGLLHEDEAAQRLRKLATGEGLIFSEVKEGKINFIAEGDGLLKINRALLYKLNLIEEIILATLHNNHPVKKGQKVGGVRIIPLLIEEEKIKKAEELIGKEKIMKVAPFIPIKVGIITTGNEVYYGRIKDAFGPVIRKKVEAYDCEVLGQMIVPDDPEKIRSGIERWIDEGAEMVICTGGMSVDPDDVTPTAIKKAGAAIVTYGVPVLPGAMFLLAYKGNIPVLGLPACAMYSKITVFDLMLPRILIKDKITYEDIVAYGHGGFCMECEECRFPDCTFGKGV</sequence>
<dbReference type="Pfam" id="PF00994">
    <property type="entry name" value="MoCF_biosynth"/>
    <property type="match status" value="1"/>
</dbReference>
<dbReference type="PANTHER" id="PTHR10192">
    <property type="entry name" value="MOLYBDOPTERIN BIOSYNTHESIS PROTEIN"/>
    <property type="match status" value="1"/>
</dbReference>
<evidence type="ECO:0000259" key="2">
    <source>
        <dbReference type="SMART" id="SM00852"/>
    </source>
</evidence>
<keyword evidence="1" id="KW-0500">Molybdenum</keyword>
<dbReference type="InterPro" id="IPR038987">
    <property type="entry name" value="MoeA-like"/>
</dbReference>
<dbReference type="InterPro" id="IPR036425">
    <property type="entry name" value="MoaB/Mog-like_dom_sf"/>
</dbReference>
<organism evidence="3 4">
    <name type="scientific">Clostridium formicaceticum</name>
    <dbReference type="NCBI Taxonomy" id="1497"/>
    <lineage>
        <taxon>Bacteria</taxon>
        <taxon>Bacillati</taxon>
        <taxon>Bacillota</taxon>
        <taxon>Clostridia</taxon>
        <taxon>Eubacteriales</taxon>
        <taxon>Clostridiaceae</taxon>
        <taxon>Clostridium</taxon>
    </lineage>
</organism>
<dbReference type="GO" id="GO:0005829">
    <property type="term" value="C:cytosol"/>
    <property type="evidence" value="ECO:0007669"/>
    <property type="project" value="TreeGrafter"/>
</dbReference>
<dbReference type="Gene3D" id="3.90.105.10">
    <property type="entry name" value="Molybdopterin biosynthesis moea protein, domain 2"/>
    <property type="match status" value="1"/>
</dbReference>
<dbReference type="CDD" id="cd03522">
    <property type="entry name" value="MoeA_like"/>
    <property type="match status" value="1"/>
</dbReference>
<comment type="catalytic activity">
    <reaction evidence="1">
        <text>adenylyl-molybdopterin + molybdate = Mo-molybdopterin + AMP + H(+)</text>
        <dbReference type="Rhea" id="RHEA:35047"/>
        <dbReference type="ChEBI" id="CHEBI:15378"/>
        <dbReference type="ChEBI" id="CHEBI:36264"/>
        <dbReference type="ChEBI" id="CHEBI:62727"/>
        <dbReference type="ChEBI" id="CHEBI:71302"/>
        <dbReference type="ChEBI" id="CHEBI:456215"/>
    </reaction>
</comment>
<dbReference type="Proteomes" id="UP000192478">
    <property type="component" value="Chromosome"/>
</dbReference>
<dbReference type="InterPro" id="IPR001453">
    <property type="entry name" value="MoaB/Mog_dom"/>
</dbReference>
<keyword evidence="1 3" id="KW-0808">Transferase</keyword>
<keyword evidence="1" id="KW-0460">Magnesium</keyword>
<dbReference type="AlphaFoldDB" id="A0AAC9RM91"/>
<protein>
    <recommendedName>
        <fullName evidence="1">Molybdopterin molybdenumtransferase</fullName>
        <ecNumber evidence="1">2.10.1.1</ecNumber>
    </recommendedName>
</protein>
<proteinExistence type="inferred from homology"/>
<keyword evidence="1" id="KW-0501">Molybdenum cofactor biosynthesis</keyword>
<dbReference type="EC" id="2.10.1.1" evidence="1"/>
<dbReference type="GO" id="GO:0006777">
    <property type="term" value="P:Mo-molybdopterin cofactor biosynthetic process"/>
    <property type="evidence" value="ECO:0007669"/>
    <property type="project" value="UniProtKB-UniRule"/>
</dbReference>
<reference evidence="3 4" key="1">
    <citation type="submission" date="2017-03" db="EMBL/GenBank/DDBJ databases">
        <title>Complete sequence of Clostridium formicaceticum DSM 92.</title>
        <authorList>
            <person name="Poehlein A."/>
            <person name="Karl M."/>
            <person name="Bengelsdorf F.R."/>
            <person name="Duerre P."/>
            <person name="Daniel R."/>
        </authorList>
    </citation>
    <scope>NUCLEOTIDE SEQUENCE [LARGE SCALE GENOMIC DNA]</scope>
    <source>
        <strain evidence="3 4">DSM 92</strain>
    </source>
</reference>
<dbReference type="PANTHER" id="PTHR10192:SF28">
    <property type="entry name" value="MOLYBDOPTERIN MOLYBDENUMTRANSFERASE"/>
    <property type="match status" value="1"/>
</dbReference>
<evidence type="ECO:0000256" key="1">
    <source>
        <dbReference type="RuleBase" id="RU365090"/>
    </source>
</evidence>
<dbReference type="GO" id="GO:0061599">
    <property type="term" value="F:molybdopterin molybdotransferase activity"/>
    <property type="evidence" value="ECO:0007669"/>
    <property type="project" value="UniProtKB-UniRule"/>
</dbReference>
<name>A0AAC9RM91_9CLOT</name>